<dbReference type="GeneID" id="66163572"/>
<sequence length="180" mass="19780">MISKLLSNTYVIRGNFLVYLIEIDDGLVVIDASDGSDLSIVIDGIYEISEKISKKPKLLILTSYLREVAGGANFLSRFFSIPVISSKEIAPVLRKGGNPENSYEPINISIEVKNKSKVFLNDILDLNCSSLIEIIKSNTPVIGSIFIKYNSLLFTGSSGVSGLKNKISYICNAYNFEKVS</sequence>
<accession>A0A8D5U754</accession>
<name>A0A8D5U754_9CREN</name>
<dbReference type="InterPro" id="IPR036866">
    <property type="entry name" value="RibonucZ/Hydroxyglut_hydro"/>
</dbReference>
<dbReference type="Gene3D" id="3.60.15.10">
    <property type="entry name" value="Ribonuclease Z/Hydroxyacylglutathione hydrolase-like"/>
    <property type="match status" value="1"/>
</dbReference>
<gene>
    <name evidence="1" type="ORF">KN1_18450</name>
</gene>
<protein>
    <submittedName>
        <fullName evidence="1">Uncharacterized protein</fullName>
    </submittedName>
</protein>
<dbReference type="RefSeq" id="WP_221287250.1">
    <property type="nucleotide sequence ID" value="NZ_AP024597.1"/>
</dbReference>
<dbReference type="CDD" id="cd06262">
    <property type="entry name" value="metallo-hydrolase-like_MBL-fold"/>
    <property type="match status" value="1"/>
</dbReference>
<keyword evidence="2" id="KW-1185">Reference proteome</keyword>
<evidence type="ECO:0000313" key="2">
    <source>
        <dbReference type="Proteomes" id="UP000825123"/>
    </source>
</evidence>
<dbReference type="SUPFAM" id="SSF56281">
    <property type="entry name" value="Metallo-hydrolase/oxidoreductase"/>
    <property type="match status" value="1"/>
</dbReference>
<organism evidence="1 2">
    <name type="scientific">Stygiolobus caldivivus</name>
    <dbReference type="NCBI Taxonomy" id="2824673"/>
    <lineage>
        <taxon>Archaea</taxon>
        <taxon>Thermoproteota</taxon>
        <taxon>Thermoprotei</taxon>
        <taxon>Sulfolobales</taxon>
        <taxon>Sulfolobaceae</taxon>
        <taxon>Stygiolobus</taxon>
    </lineage>
</organism>
<reference evidence="1 2" key="1">
    <citation type="submission" date="2021-04" db="EMBL/GenBank/DDBJ databases">
        <title>Complete genome sequence of Stygiolobus sp. KN-1.</title>
        <authorList>
            <person name="Nakamura K."/>
            <person name="Sakai H."/>
            <person name="Kurosawa N."/>
        </authorList>
    </citation>
    <scope>NUCLEOTIDE SEQUENCE [LARGE SCALE GENOMIC DNA]</scope>
    <source>
        <strain evidence="1 2">KN-1</strain>
    </source>
</reference>
<dbReference type="AlphaFoldDB" id="A0A8D5U754"/>
<proteinExistence type="predicted"/>
<dbReference type="KEGG" id="csty:KN1_18450"/>
<dbReference type="EMBL" id="AP024597">
    <property type="protein sequence ID" value="BCU70548.1"/>
    <property type="molecule type" value="Genomic_DNA"/>
</dbReference>
<dbReference type="Proteomes" id="UP000825123">
    <property type="component" value="Chromosome"/>
</dbReference>
<evidence type="ECO:0000313" key="1">
    <source>
        <dbReference type="EMBL" id="BCU70548.1"/>
    </source>
</evidence>